<dbReference type="Proteomes" id="UP000693892">
    <property type="component" value="Unassembled WGS sequence"/>
</dbReference>
<evidence type="ECO:0000313" key="5">
    <source>
        <dbReference type="Proteomes" id="UP000693892"/>
    </source>
</evidence>
<name>A0A916JVV8_9MICO</name>
<sequence length="202" mass="22517">MPRPKNDGSPAADERLEAAFFDALREMPFDRITVSNIVKRAGLNRNSFYYHFSDLEDLAHSAVQRILVPEIPQLIASGFRPDSERFQLMLADLAGREGIDRMLLVIGPHSTPKLRSIMQDAVMGMWLESFHLSQEDIGEEGLTTVRFVLGGMFEVLGRTATDGFIERLDTVRKMPIVQACATVMTTTFKAAAVRSVESKAGR</sequence>
<dbReference type="GO" id="GO:0003677">
    <property type="term" value="F:DNA binding"/>
    <property type="evidence" value="ECO:0007669"/>
    <property type="project" value="UniProtKB-UniRule"/>
</dbReference>
<gene>
    <name evidence="4" type="ORF">LEUCIP111803_01160</name>
</gene>
<dbReference type="RefSeq" id="WP_218114771.1">
    <property type="nucleotide sequence ID" value="NZ_CAJVAP010000010.1"/>
</dbReference>
<dbReference type="PROSITE" id="PS50977">
    <property type="entry name" value="HTH_TETR_2"/>
    <property type="match status" value="1"/>
</dbReference>
<accession>A0A916JVV8</accession>
<dbReference type="AlphaFoldDB" id="A0A916JVV8"/>
<proteinExistence type="predicted"/>
<feature type="DNA-binding region" description="H-T-H motif" evidence="2">
    <location>
        <begin position="33"/>
        <end position="52"/>
    </location>
</feature>
<evidence type="ECO:0000313" key="4">
    <source>
        <dbReference type="EMBL" id="CAG7608854.1"/>
    </source>
</evidence>
<dbReference type="InterPro" id="IPR001647">
    <property type="entry name" value="HTH_TetR"/>
</dbReference>
<evidence type="ECO:0000256" key="1">
    <source>
        <dbReference type="ARBA" id="ARBA00023125"/>
    </source>
</evidence>
<feature type="domain" description="HTH tetR-type" evidence="3">
    <location>
        <begin position="10"/>
        <end position="70"/>
    </location>
</feature>
<dbReference type="Pfam" id="PF00440">
    <property type="entry name" value="TetR_N"/>
    <property type="match status" value="1"/>
</dbReference>
<reference evidence="4" key="1">
    <citation type="submission" date="2021-06" db="EMBL/GenBank/DDBJ databases">
        <authorList>
            <person name="Criscuolo A."/>
        </authorList>
    </citation>
    <scope>NUCLEOTIDE SEQUENCE</scope>
    <source>
        <strain evidence="4">CIP111803</strain>
    </source>
</reference>
<keyword evidence="1 2" id="KW-0238">DNA-binding</keyword>
<evidence type="ECO:0000259" key="3">
    <source>
        <dbReference type="PROSITE" id="PS50977"/>
    </source>
</evidence>
<keyword evidence="5" id="KW-1185">Reference proteome</keyword>
<comment type="caution">
    <text evidence="4">The sequence shown here is derived from an EMBL/GenBank/DDBJ whole genome shotgun (WGS) entry which is preliminary data.</text>
</comment>
<evidence type="ECO:0000256" key="2">
    <source>
        <dbReference type="PROSITE-ProRule" id="PRU00335"/>
    </source>
</evidence>
<organism evidence="4 5">
    <name type="scientific">Leucobacter soli</name>
    <dbReference type="NCBI Taxonomy" id="2812850"/>
    <lineage>
        <taxon>Bacteria</taxon>
        <taxon>Bacillati</taxon>
        <taxon>Actinomycetota</taxon>
        <taxon>Actinomycetes</taxon>
        <taxon>Micrococcales</taxon>
        <taxon>Microbacteriaceae</taxon>
        <taxon>Leucobacter</taxon>
    </lineage>
</organism>
<protein>
    <recommendedName>
        <fullName evidence="3">HTH tetR-type domain-containing protein</fullName>
    </recommendedName>
</protein>
<dbReference type="EMBL" id="CAJVAP010000010">
    <property type="protein sequence ID" value="CAG7608854.1"/>
    <property type="molecule type" value="Genomic_DNA"/>
</dbReference>